<evidence type="ECO:0000259" key="2">
    <source>
        <dbReference type="Pfam" id="PF13280"/>
    </source>
</evidence>
<dbReference type="Pfam" id="PF13280">
    <property type="entry name" value="WYL"/>
    <property type="match status" value="1"/>
</dbReference>
<protein>
    <submittedName>
        <fullName evidence="3">Transcriptional regulator</fullName>
    </submittedName>
</protein>
<reference evidence="3 4" key="1">
    <citation type="journal article" date="2016" name="ISME J.">
        <title>Global occurrence and heterogeneity of the Roseobacter-clade species Ruegeria mobilis.</title>
        <authorList>
            <person name="Sonnenschein E."/>
            <person name="Gram L."/>
        </authorList>
    </citation>
    <scope>NUCLEOTIDE SEQUENCE [LARGE SCALE GENOMIC DNA]</scope>
    <source>
        <strain evidence="3 4">F1926</strain>
    </source>
</reference>
<sequence length="230" mass="25762">MTKTERLFRLMQTLRQLPPPVTAEQLAQDLGVSGRTIHRDIDALRALGAVIDGAAGFGFTLIEDATLPPLGFGATELEALVLGLCEVQQKGDPDLAEAARTALRKLRARLPQSQADRLQHAVLSAHSFAPPLTPMVDAAMLRQATWDERQVGFDYVDAKGDATQRQVKPLGLVYFDKSSVLVAWCLLRQDFRVFRLDRMRALVVTETSFRPHRVKLYREALEHLRNQTYS</sequence>
<dbReference type="AlphaFoldDB" id="A0A1B1A6F0"/>
<dbReference type="Gene3D" id="1.10.10.10">
    <property type="entry name" value="Winged helix-like DNA-binding domain superfamily/Winged helix DNA-binding domain"/>
    <property type="match status" value="1"/>
</dbReference>
<dbReference type="InterPro" id="IPR036388">
    <property type="entry name" value="WH-like_DNA-bd_sf"/>
</dbReference>
<dbReference type="Pfam" id="PF08279">
    <property type="entry name" value="HTH_11"/>
    <property type="match status" value="1"/>
</dbReference>
<organism evidence="3 4">
    <name type="scientific">Tritonibacter mobilis F1926</name>
    <dbReference type="NCBI Taxonomy" id="1265309"/>
    <lineage>
        <taxon>Bacteria</taxon>
        <taxon>Pseudomonadati</taxon>
        <taxon>Pseudomonadota</taxon>
        <taxon>Alphaproteobacteria</taxon>
        <taxon>Rhodobacterales</taxon>
        <taxon>Paracoccaceae</taxon>
        <taxon>Tritonibacter</taxon>
    </lineage>
</organism>
<dbReference type="KEGG" id="rmb:K529_015235"/>
<dbReference type="InterPro" id="IPR051534">
    <property type="entry name" value="CBASS_pafABC_assoc_protein"/>
</dbReference>
<evidence type="ECO:0000313" key="4">
    <source>
        <dbReference type="Proteomes" id="UP000013243"/>
    </source>
</evidence>
<dbReference type="PANTHER" id="PTHR34580">
    <property type="match status" value="1"/>
</dbReference>
<dbReference type="STRING" id="1265309.K529_015235"/>
<proteinExistence type="predicted"/>
<dbReference type="OrthoDB" id="9807255at2"/>
<evidence type="ECO:0000259" key="1">
    <source>
        <dbReference type="Pfam" id="PF08279"/>
    </source>
</evidence>
<dbReference type="EMBL" id="CP015230">
    <property type="protein sequence ID" value="ANP42131.1"/>
    <property type="molecule type" value="Genomic_DNA"/>
</dbReference>
<dbReference type="GeneID" id="28251215"/>
<dbReference type="InterPro" id="IPR036390">
    <property type="entry name" value="WH_DNA-bd_sf"/>
</dbReference>
<dbReference type="InterPro" id="IPR026881">
    <property type="entry name" value="WYL_dom"/>
</dbReference>
<accession>A0A1B1A6F0</accession>
<dbReference type="Proteomes" id="UP000013243">
    <property type="component" value="Chromosome"/>
</dbReference>
<dbReference type="SUPFAM" id="SSF46785">
    <property type="entry name" value="Winged helix' DNA-binding domain"/>
    <property type="match status" value="1"/>
</dbReference>
<feature type="domain" description="Helix-turn-helix type 11" evidence="1">
    <location>
        <begin position="6"/>
        <end position="58"/>
    </location>
</feature>
<feature type="domain" description="WYL" evidence="2">
    <location>
        <begin position="140"/>
        <end position="203"/>
    </location>
</feature>
<dbReference type="RefSeq" id="WP_005608012.1">
    <property type="nucleotide sequence ID" value="NZ_CP015230.1"/>
</dbReference>
<dbReference type="PROSITE" id="PS52050">
    <property type="entry name" value="WYL"/>
    <property type="match status" value="1"/>
</dbReference>
<dbReference type="PANTHER" id="PTHR34580:SF3">
    <property type="entry name" value="PROTEIN PAFB"/>
    <property type="match status" value="1"/>
</dbReference>
<dbReference type="InterPro" id="IPR013196">
    <property type="entry name" value="HTH_11"/>
</dbReference>
<gene>
    <name evidence="3" type="ORF">K529_015235</name>
</gene>
<name>A0A1B1A6F0_9RHOB</name>
<evidence type="ECO:0000313" key="3">
    <source>
        <dbReference type="EMBL" id="ANP42131.1"/>
    </source>
</evidence>